<name>E1Z9L5_CHLVA</name>
<dbReference type="GeneID" id="17356837"/>
<dbReference type="AlphaFoldDB" id="E1Z9L5"/>
<dbReference type="KEGG" id="cvr:CHLNCDRAFT_143160"/>
<dbReference type="OrthoDB" id="429813at2759"/>
<accession>E1Z9L5</accession>
<dbReference type="InterPro" id="IPR027417">
    <property type="entry name" value="P-loop_NTPase"/>
</dbReference>
<evidence type="ECO:0000313" key="3">
    <source>
        <dbReference type="Proteomes" id="UP000008141"/>
    </source>
</evidence>
<dbReference type="Proteomes" id="UP000008141">
    <property type="component" value="Unassembled WGS sequence"/>
</dbReference>
<dbReference type="InParanoid" id="E1Z9L5"/>
<dbReference type="Pfam" id="PF13469">
    <property type="entry name" value="Sulfotransfer_3"/>
    <property type="match status" value="1"/>
</dbReference>
<dbReference type="OMA" id="PTDNMEL"/>
<dbReference type="InterPro" id="IPR052736">
    <property type="entry name" value="Stf3_sulfotransferase"/>
</dbReference>
<dbReference type="EMBL" id="GL433839">
    <property type="protein sequence ID" value="EFN57539.1"/>
    <property type="molecule type" value="Genomic_DNA"/>
</dbReference>
<evidence type="ECO:0008006" key="4">
    <source>
        <dbReference type="Google" id="ProtNLM"/>
    </source>
</evidence>
<dbReference type="eggNOG" id="ENOG502RXAI">
    <property type="taxonomic scope" value="Eukaryota"/>
</dbReference>
<dbReference type="RefSeq" id="XP_005849641.1">
    <property type="nucleotide sequence ID" value="XM_005849579.1"/>
</dbReference>
<sequence length="436" mass="49734">MPPPTDAGSSAAAYPLSPGLPQRFSFKNHFLSGITLRPWLRLLRRHWDIIDWLAYGHRAAFLSLMACLNSLLSLVDSLLYGRAVAAQQLHPQPVIILGHPRTGTTHIHNLLALDPQFAYARTLHAGFPASFLALERFKWLLAGLVDDTRPMDFMPLSLDTPAEDEIAVSALTGTVSAYMPLVFMRDRHRFDAFYTFEGASEAEFDSWRSSLLWFLKKLEQRRGLPQVTLRWGGCKPLLIKSPVHTARLKLLLKLFPRARFVYVHRDPLSTFQSAAHMANTYYWYCYLQRPTDAAVTDFILEQFSLLYRIFTADRKLVPPGNLVEVSFAELDSDPLGTLRRLYTSLDLGDFQAVRPAFERYCGGLEMSGFKKNKHRPLSPELRRRVQHLWDPFYREFGYPLEEGEEEEQHAADAARGSQLQAEQHRDGPNACARSLT</sequence>
<dbReference type="Gene3D" id="3.40.50.300">
    <property type="entry name" value="P-loop containing nucleotide triphosphate hydrolases"/>
    <property type="match status" value="1"/>
</dbReference>
<dbReference type="SUPFAM" id="SSF52540">
    <property type="entry name" value="P-loop containing nucleoside triphosphate hydrolases"/>
    <property type="match status" value="1"/>
</dbReference>
<feature type="region of interest" description="Disordered" evidence="1">
    <location>
        <begin position="403"/>
        <end position="436"/>
    </location>
</feature>
<protein>
    <recommendedName>
        <fullName evidence="4">Sulfotransferase</fullName>
    </recommendedName>
</protein>
<dbReference type="PANTHER" id="PTHR36451">
    <property type="entry name" value="PAPS-DEPENDENT SULFOTRANSFERASE STF3"/>
    <property type="match status" value="1"/>
</dbReference>
<evidence type="ECO:0000313" key="2">
    <source>
        <dbReference type="EMBL" id="EFN57539.1"/>
    </source>
</evidence>
<evidence type="ECO:0000256" key="1">
    <source>
        <dbReference type="SAM" id="MobiDB-lite"/>
    </source>
</evidence>
<dbReference type="PANTHER" id="PTHR36451:SF1">
    <property type="entry name" value="OMEGA-HYDROXY-BETA-DIHYDROMENAQUINONE-9 SULFOTRANSFERASE STF3"/>
    <property type="match status" value="1"/>
</dbReference>
<reference evidence="2 3" key="1">
    <citation type="journal article" date="2010" name="Plant Cell">
        <title>The Chlorella variabilis NC64A genome reveals adaptation to photosymbiosis, coevolution with viruses, and cryptic sex.</title>
        <authorList>
            <person name="Blanc G."/>
            <person name="Duncan G."/>
            <person name="Agarkova I."/>
            <person name="Borodovsky M."/>
            <person name="Gurnon J."/>
            <person name="Kuo A."/>
            <person name="Lindquist E."/>
            <person name="Lucas S."/>
            <person name="Pangilinan J."/>
            <person name="Polle J."/>
            <person name="Salamov A."/>
            <person name="Terry A."/>
            <person name="Yamada T."/>
            <person name="Dunigan D.D."/>
            <person name="Grigoriev I.V."/>
            <person name="Claverie J.M."/>
            <person name="Van Etten J.L."/>
        </authorList>
    </citation>
    <scope>NUCLEOTIDE SEQUENCE [LARGE SCALE GENOMIC DNA]</scope>
    <source>
        <strain evidence="2 3">NC64A</strain>
    </source>
</reference>
<gene>
    <name evidence="2" type="ORF">CHLNCDRAFT_143160</name>
</gene>
<organism evidence="3">
    <name type="scientific">Chlorella variabilis</name>
    <name type="common">Green alga</name>
    <dbReference type="NCBI Taxonomy" id="554065"/>
    <lineage>
        <taxon>Eukaryota</taxon>
        <taxon>Viridiplantae</taxon>
        <taxon>Chlorophyta</taxon>
        <taxon>core chlorophytes</taxon>
        <taxon>Trebouxiophyceae</taxon>
        <taxon>Chlorellales</taxon>
        <taxon>Chlorellaceae</taxon>
        <taxon>Chlorella clade</taxon>
        <taxon>Chlorella</taxon>
    </lineage>
</organism>
<proteinExistence type="predicted"/>
<keyword evidence="3" id="KW-1185">Reference proteome</keyword>